<protein>
    <submittedName>
        <fullName evidence="2">Isonitrile hydratase</fullName>
    </submittedName>
</protein>
<accession>A0A093USI3</accession>
<organism evidence="2">
    <name type="scientific">Talaromyces marneffei PM1</name>
    <dbReference type="NCBI Taxonomy" id="1077442"/>
    <lineage>
        <taxon>Eukaryota</taxon>
        <taxon>Fungi</taxon>
        <taxon>Dikarya</taxon>
        <taxon>Ascomycota</taxon>
        <taxon>Pezizomycotina</taxon>
        <taxon>Eurotiomycetes</taxon>
        <taxon>Eurotiomycetidae</taxon>
        <taxon>Eurotiales</taxon>
        <taxon>Trichocomaceae</taxon>
        <taxon>Talaromyces</taxon>
        <taxon>Talaromyces sect. Talaromyces</taxon>
    </lineage>
</organism>
<evidence type="ECO:0000259" key="1">
    <source>
        <dbReference type="Pfam" id="PF01965"/>
    </source>
</evidence>
<dbReference type="SUPFAM" id="SSF52317">
    <property type="entry name" value="Class I glutamine amidotransferase-like"/>
    <property type="match status" value="1"/>
</dbReference>
<dbReference type="HOGENOM" id="CLU_000445_44_1_1"/>
<gene>
    <name evidence="2" type="ORF">GQ26_0370960</name>
</gene>
<dbReference type="InterPro" id="IPR052158">
    <property type="entry name" value="INH-QAR"/>
</dbReference>
<proteinExistence type="predicted"/>
<evidence type="ECO:0000313" key="2">
    <source>
        <dbReference type="EMBL" id="KFX43257.1"/>
    </source>
</evidence>
<dbReference type="PANTHER" id="PTHR43130:SF3">
    <property type="entry name" value="HTH-TYPE TRANSCRIPTIONAL REGULATOR RV1931C"/>
    <property type="match status" value="1"/>
</dbReference>
<reference evidence="2" key="1">
    <citation type="journal article" date="2014" name="PLoS Genet.">
        <title>Signature Gene Expression Reveals Novel Clues to the Molecular Mechanisms of Dimorphic Transition in Penicillium marneffei.</title>
        <authorList>
            <person name="Yang E."/>
            <person name="Wang G."/>
            <person name="Cai J."/>
            <person name="Woo P.C."/>
            <person name="Lau S.K."/>
            <person name="Yuen K.-Y."/>
            <person name="Chow W.-N."/>
            <person name="Lin X."/>
        </authorList>
    </citation>
    <scope>NUCLEOTIDE SEQUENCE [LARGE SCALE GENOMIC DNA]</scope>
    <source>
        <strain evidence="2">PM1</strain>
    </source>
</reference>
<dbReference type="InterPro" id="IPR002818">
    <property type="entry name" value="DJ-1/PfpI"/>
</dbReference>
<feature type="domain" description="DJ-1/PfpI" evidence="1">
    <location>
        <begin position="9"/>
        <end position="180"/>
    </location>
</feature>
<sequence length="240" mass="26259">MSSTFTPLRAVILTFDQIDLIDFAGPYETIYQARDLATGNKLFRIEIAGPGLTAADNAATMSTYQGLTFKQHISYSQVLDELADIDLLVVSGANWATTEKLSQWEEFPVRRIIKEFAALPSRDAADGRPPRVLLSICSASFFLAVAGVLANRRVTTHHLIIKELEDLCAKLYGAGSTEVVRKKFVDVGALENGIRVVASGGLTSGFDASLYAIELITNVKEAERVSGILDYRWVRSEGLI</sequence>
<dbReference type="eggNOG" id="ENOG502S8W8">
    <property type="taxonomic scope" value="Eukaryota"/>
</dbReference>
<dbReference type="Gene3D" id="3.40.50.880">
    <property type="match status" value="1"/>
</dbReference>
<dbReference type="EMBL" id="JPOX01000037">
    <property type="protein sequence ID" value="KFX43257.1"/>
    <property type="molecule type" value="Genomic_DNA"/>
</dbReference>
<name>A0A093USI3_TALMA</name>
<dbReference type="InterPro" id="IPR029062">
    <property type="entry name" value="Class_I_gatase-like"/>
</dbReference>
<comment type="caution">
    <text evidence="2">The sequence shown here is derived from an EMBL/GenBank/DDBJ whole genome shotgun (WGS) entry which is preliminary data.</text>
</comment>
<dbReference type="PANTHER" id="PTHR43130">
    <property type="entry name" value="ARAC-FAMILY TRANSCRIPTIONAL REGULATOR"/>
    <property type="match status" value="1"/>
</dbReference>
<dbReference type="AlphaFoldDB" id="A0A093USI3"/>
<dbReference type="Pfam" id="PF01965">
    <property type="entry name" value="DJ-1_PfpI"/>
    <property type="match status" value="1"/>
</dbReference>